<sequence>MLRGKVLPHFQENQGIAKKEQLRSTKVKSAPAELAHKRKVSNVISFEDNTGKLGDTWNPFQREEDFPQERMQCFDENTMDLKRVDRSRSTKHLLEKRVVKTYTELQTTRIRPLPYNNLRNILQTLQRCKTPHCVRAVHILSNKTDQRL</sequence>
<keyword evidence="2" id="KW-1185">Reference proteome</keyword>
<dbReference type="EMBL" id="KV907464">
    <property type="protein sequence ID" value="OON13362.1"/>
    <property type="molecule type" value="Genomic_DNA"/>
</dbReference>
<proteinExistence type="predicted"/>
<reference evidence="1 2" key="1">
    <citation type="submission" date="2015-03" db="EMBL/GenBank/DDBJ databases">
        <title>Draft genome of the nematode, Opisthorchis viverrini.</title>
        <authorList>
            <person name="Mitreva M."/>
        </authorList>
    </citation>
    <scope>NUCLEOTIDE SEQUENCE [LARGE SCALE GENOMIC DNA]</scope>
    <source>
        <strain evidence="1">Khon Kaen</strain>
    </source>
</reference>
<dbReference type="Proteomes" id="UP000243686">
    <property type="component" value="Unassembled WGS sequence"/>
</dbReference>
<accession>A0A1S8WFX7</accession>
<name>A0A1S8WFX7_OPIVI</name>
<organism evidence="1 2">
    <name type="scientific">Opisthorchis viverrini</name>
    <name type="common">Southeast Asian liver fluke</name>
    <dbReference type="NCBI Taxonomy" id="6198"/>
    <lineage>
        <taxon>Eukaryota</taxon>
        <taxon>Metazoa</taxon>
        <taxon>Spiralia</taxon>
        <taxon>Lophotrochozoa</taxon>
        <taxon>Platyhelminthes</taxon>
        <taxon>Trematoda</taxon>
        <taxon>Digenea</taxon>
        <taxon>Opisthorchiida</taxon>
        <taxon>Opisthorchiata</taxon>
        <taxon>Opisthorchiidae</taxon>
        <taxon>Opisthorchis</taxon>
    </lineage>
</organism>
<evidence type="ECO:0000313" key="1">
    <source>
        <dbReference type="EMBL" id="OON13362.1"/>
    </source>
</evidence>
<evidence type="ECO:0000313" key="2">
    <source>
        <dbReference type="Proteomes" id="UP000243686"/>
    </source>
</evidence>
<gene>
    <name evidence="1" type="ORF">X801_10866</name>
</gene>
<dbReference type="AlphaFoldDB" id="A0A1S8WFX7"/>
<protein>
    <submittedName>
        <fullName evidence="1">Uncharacterized protein</fullName>
    </submittedName>
</protein>
<feature type="non-terminal residue" evidence="1">
    <location>
        <position position="148"/>
    </location>
</feature>